<evidence type="ECO:0000256" key="3">
    <source>
        <dbReference type="ARBA" id="ARBA00023172"/>
    </source>
</evidence>
<evidence type="ECO:0000256" key="1">
    <source>
        <dbReference type="ARBA" id="ARBA00022908"/>
    </source>
</evidence>
<dbReference type="InterPro" id="IPR006118">
    <property type="entry name" value="Recombinase_CS"/>
</dbReference>
<dbReference type="Proteomes" id="UP000295504">
    <property type="component" value="Unassembled WGS sequence"/>
</dbReference>
<dbReference type="InterPro" id="IPR036162">
    <property type="entry name" value="Resolvase-like_N_sf"/>
</dbReference>
<keyword evidence="2" id="KW-0238">DNA-binding</keyword>
<evidence type="ECO:0000256" key="4">
    <source>
        <dbReference type="PIRSR" id="PIRSR606118-50"/>
    </source>
</evidence>
<feature type="active site" description="O-(5'-phospho-DNA)-serine intermediate" evidence="4 5">
    <location>
        <position position="21"/>
    </location>
</feature>
<sequence length="98" mass="11722">MLNKKYTHHTLKNCLIYARVSTKKQQESGNLDRQINRLMEYAVLNKFHISNIYKEVASGINENRKELIKLLEDIKSSEINYLIIEYKDRLARLGYRYI</sequence>
<evidence type="ECO:0000313" key="8">
    <source>
        <dbReference type="Proteomes" id="UP000295504"/>
    </source>
</evidence>
<accession>A0A4R2TPR6</accession>
<dbReference type="GO" id="GO:0003677">
    <property type="term" value="F:DNA binding"/>
    <property type="evidence" value="ECO:0007669"/>
    <property type="project" value="UniProtKB-KW"/>
</dbReference>
<organism evidence="7 8">
    <name type="scientific">Serpentinicella alkaliphila</name>
    <dbReference type="NCBI Taxonomy" id="1734049"/>
    <lineage>
        <taxon>Bacteria</taxon>
        <taxon>Bacillati</taxon>
        <taxon>Bacillota</taxon>
        <taxon>Clostridia</taxon>
        <taxon>Peptostreptococcales</taxon>
        <taxon>Natronincolaceae</taxon>
        <taxon>Serpentinicella</taxon>
    </lineage>
</organism>
<comment type="caution">
    <text evidence="7">The sequence shown here is derived from an EMBL/GenBank/DDBJ whole genome shotgun (WGS) entry which is preliminary data.</text>
</comment>
<name>A0A4R2TPR6_9FIRM</name>
<feature type="domain" description="Resolvase/invertase-type recombinase catalytic" evidence="6">
    <location>
        <begin position="13"/>
        <end position="98"/>
    </location>
</feature>
<keyword evidence="1" id="KW-0229">DNA integration</keyword>
<dbReference type="PROSITE" id="PS51736">
    <property type="entry name" value="RECOMBINASES_3"/>
    <property type="match status" value="1"/>
</dbReference>
<gene>
    <name evidence="7" type="ORF">EDD79_100635</name>
</gene>
<evidence type="ECO:0000256" key="5">
    <source>
        <dbReference type="PROSITE-ProRule" id="PRU10137"/>
    </source>
</evidence>
<dbReference type="InterPro" id="IPR050639">
    <property type="entry name" value="SSR_resolvase"/>
</dbReference>
<protein>
    <submittedName>
        <fullName evidence="7">Resolvase-like protein</fullName>
    </submittedName>
</protein>
<dbReference type="GO" id="GO:0015074">
    <property type="term" value="P:DNA integration"/>
    <property type="evidence" value="ECO:0007669"/>
    <property type="project" value="UniProtKB-KW"/>
</dbReference>
<dbReference type="Gene3D" id="3.40.50.1390">
    <property type="entry name" value="Resolvase, N-terminal catalytic domain"/>
    <property type="match status" value="1"/>
</dbReference>
<dbReference type="GO" id="GO:0000150">
    <property type="term" value="F:DNA strand exchange activity"/>
    <property type="evidence" value="ECO:0007669"/>
    <property type="project" value="InterPro"/>
</dbReference>
<keyword evidence="8" id="KW-1185">Reference proteome</keyword>
<proteinExistence type="predicted"/>
<dbReference type="SUPFAM" id="SSF53041">
    <property type="entry name" value="Resolvase-like"/>
    <property type="match status" value="1"/>
</dbReference>
<evidence type="ECO:0000259" key="6">
    <source>
        <dbReference type="PROSITE" id="PS51736"/>
    </source>
</evidence>
<dbReference type="PROSITE" id="PS00397">
    <property type="entry name" value="RECOMBINASES_1"/>
    <property type="match status" value="1"/>
</dbReference>
<dbReference type="EMBL" id="SLYC01000006">
    <property type="protein sequence ID" value="TCQ04632.1"/>
    <property type="molecule type" value="Genomic_DNA"/>
</dbReference>
<dbReference type="Pfam" id="PF00239">
    <property type="entry name" value="Resolvase"/>
    <property type="match status" value="1"/>
</dbReference>
<dbReference type="PANTHER" id="PTHR30461">
    <property type="entry name" value="DNA-INVERTASE FROM LAMBDOID PROPHAGE"/>
    <property type="match status" value="1"/>
</dbReference>
<reference evidence="7 8" key="1">
    <citation type="submission" date="2019-03" db="EMBL/GenBank/DDBJ databases">
        <title>Genomic Encyclopedia of Type Strains, Phase IV (KMG-IV): sequencing the most valuable type-strain genomes for metagenomic binning, comparative biology and taxonomic classification.</title>
        <authorList>
            <person name="Goeker M."/>
        </authorList>
    </citation>
    <scope>NUCLEOTIDE SEQUENCE [LARGE SCALE GENOMIC DNA]</scope>
    <source>
        <strain evidence="7 8">DSM 100013</strain>
    </source>
</reference>
<evidence type="ECO:0000313" key="7">
    <source>
        <dbReference type="EMBL" id="TCQ04632.1"/>
    </source>
</evidence>
<dbReference type="PANTHER" id="PTHR30461:SF2">
    <property type="entry name" value="SERINE RECOMBINASE PINE-RELATED"/>
    <property type="match status" value="1"/>
</dbReference>
<dbReference type="InterPro" id="IPR006119">
    <property type="entry name" value="Resolv_N"/>
</dbReference>
<dbReference type="SMART" id="SM00857">
    <property type="entry name" value="Resolvase"/>
    <property type="match status" value="1"/>
</dbReference>
<evidence type="ECO:0000256" key="2">
    <source>
        <dbReference type="ARBA" id="ARBA00023125"/>
    </source>
</evidence>
<dbReference type="AlphaFoldDB" id="A0A4R2TPR6"/>
<keyword evidence="3" id="KW-0233">DNA recombination</keyword>